<name>A0A383VMQ7_TETOB</name>
<dbReference type="Pfam" id="PF13233">
    <property type="entry name" value="Complex1_LYR_2"/>
    <property type="match status" value="1"/>
</dbReference>
<feature type="region of interest" description="Disordered" evidence="1">
    <location>
        <begin position="104"/>
        <end position="157"/>
    </location>
</feature>
<sequence>MSAKSALRLLLRSVDRHVTSVAGNQQWRQHILQQFRDNAGLQDATQQQQMVLLAQEYADLINNLAHHQELLLGYNLGVDADARNKEMVAKTAARVGFALPDVAQQSAADSSSEPLQQQQAQQEQQAALQQQEDVQQQAAGAAGGGQEQQPTGVGGARRAVAAAVCGGGVEAAAYQHSESSEAGR</sequence>
<dbReference type="Proteomes" id="UP000256970">
    <property type="component" value="Unassembled WGS sequence"/>
</dbReference>
<dbReference type="PANTHER" id="PTHR35763">
    <property type="entry name" value="COMPLEX 1 LYR-LIKE PROTEIN"/>
    <property type="match status" value="1"/>
</dbReference>
<reference evidence="2 3" key="1">
    <citation type="submission" date="2016-10" db="EMBL/GenBank/DDBJ databases">
        <authorList>
            <person name="Cai Z."/>
        </authorList>
    </citation>
    <scope>NUCLEOTIDE SEQUENCE [LARGE SCALE GENOMIC DNA]</scope>
</reference>
<evidence type="ECO:0000313" key="2">
    <source>
        <dbReference type="EMBL" id="SZX66808.1"/>
    </source>
</evidence>
<keyword evidence="3" id="KW-1185">Reference proteome</keyword>
<dbReference type="EMBL" id="FNXT01000746">
    <property type="protein sequence ID" value="SZX66808.1"/>
    <property type="molecule type" value="Genomic_DNA"/>
</dbReference>
<evidence type="ECO:0000313" key="3">
    <source>
        <dbReference type="Proteomes" id="UP000256970"/>
    </source>
</evidence>
<organism evidence="2 3">
    <name type="scientific">Tetradesmus obliquus</name>
    <name type="common">Green alga</name>
    <name type="synonym">Acutodesmus obliquus</name>
    <dbReference type="NCBI Taxonomy" id="3088"/>
    <lineage>
        <taxon>Eukaryota</taxon>
        <taxon>Viridiplantae</taxon>
        <taxon>Chlorophyta</taxon>
        <taxon>core chlorophytes</taxon>
        <taxon>Chlorophyceae</taxon>
        <taxon>CS clade</taxon>
        <taxon>Sphaeropleales</taxon>
        <taxon>Scenedesmaceae</taxon>
        <taxon>Tetradesmus</taxon>
    </lineage>
</organism>
<accession>A0A383VMQ7</accession>
<dbReference type="AlphaFoldDB" id="A0A383VMQ7"/>
<protein>
    <submittedName>
        <fullName evidence="2">Uncharacterized protein</fullName>
    </submittedName>
</protein>
<feature type="compositionally biased region" description="Low complexity" evidence="1">
    <location>
        <begin position="104"/>
        <end position="140"/>
    </location>
</feature>
<dbReference type="PANTHER" id="PTHR35763:SF1">
    <property type="entry name" value="OS11G0133900 PROTEIN"/>
    <property type="match status" value="1"/>
</dbReference>
<gene>
    <name evidence="2" type="ORF">BQ4739_LOCUS7215</name>
</gene>
<proteinExistence type="predicted"/>
<evidence type="ECO:0000256" key="1">
    <source>
        <dbReference type="SAM" id="MobiDB-lite"/>
    </source>
</evidence>